<feature type="domain" description="DUF4874" evidence="3">
    <location>
        <begin position="42"/>
        <end position="208"/>
    </location>
</feature>
<sequence>MKNKQVTILLFGFLISSWENTLAIEPVSVTKTFVSSQALFANPERGWITHRFSNDLYGINSLRNSAEKLSLVLIKIDISAYKNSSHIGQTKLNEIRTALNSCRQQGLKVIMRSAYAWDSVLAPEPKNIETVKTHIMDMKPIYYEYEDIIIAVEMGMFGPWGEMHSSYFSTTNTQFYYPIKTTALIQVHATYMDALPITRSVLVRTPYYIRQIFSSDKPIEPIEASNNTAKARTGYHNDAYLASSDDAGTFSYGWSRAKELAYINQMTRYAFFGGESFGTPNSKYNNAQNAMLESKQQHMTYLHRDYYTPIYNAWGTSVKDDFTRKLGYRFELKTLSYSKEVAPGGLLAFSLKVQNTGFSAMHLTRPVILILDNGKTGSARIRYQTILTVDPRSWPPEVNSTSIDRKLRIPANIIQGVWQLLLTLPDSNTYLQSDVRYTVQFANENIWNTDGTLVLTNDISITSSAQGSRTTDNIFQEI</sequence>
<dbReference type="InterPro" id="IPR032267">
    <property type="entry name" value="DUF4832"/>
</dbReference>
<proteinExistence type="predicted"/>
<evidence type="ECO:0008006" key="8">
    <source>
        <dbReference type="Google" id="ProtNLM"/>
    </source>
</evidence>
<name>A0A814RJ08_9BILA</name>
<reference evidence="4" key="1">
    <citation type="submission" date="2021-02" db="EMBL/GenBank/DDBJ databases">
        <authorList>
            <person name="Nowell W R."/>
        </authorList>
    </citation>
    <scope>NUCLEOTIDE SEQUENCE</scope>
</reference>
<evidence type="ECO:0000313" key="4">
    <source>
        <dbReference type="EMBL" id="CAF1132885.1"/>
    </source>
</evidence>
<evidence type="ECO:0000313" key="6">
    <source>
        <dbReference type="Proteomes" id="UP000663832"/>
    </source>
</evidence>
<dbReference type="Pfam" id="PF16116">
    <property type="entry name" value="DUF4832"/>
    <property type="match status" value="1"/>
</dbReference>
<feature type="domain" description="DUF4832" evidence="2">
    <location>
        <begin position="232"/>
        <end position="443"/>
    </location>
</feature>
<dbReference type="Proteomes" id="UP000663832">
    <property type="component" value="Unassembled WGS sequence"/>
</dbReference>
<evidence type="ECO:0000256" key="1">
    <source>
        <dbReference type="SAM" id="SignalP"/>
    </source>
</evidence>
<keyword evidence="6" id="KW-1185">Reference proteome</keyword>
<organism evidence="4 7">
    <name type="scientific">Adineta steineri</name>
    <dbReference type="NCBI Taxonomy" id="433720"/>
    <lineage>
        <taxon>Eukaryota</taxon>
        <taxon>Metazoa</taxon>
        <taxon>Spiralia</taxon>
        <taxon>Gnathifera</taxon>
        <taxon>Rotifera</taxon>
        <taxon>Eurotatoria</taxon>
        <taxon>Bdelloidea</taxon>
        <taxon>Adinetida</taxon>
        <taxon>Adinetidae</taxon>
        <taxon>Adineta</taxon>
    </lineage>
</organism>
<evidence type="ECO:0000259" key="2">
    <source>
        <dbReference type="Pfam" id="PF16116"/>
    </source>
</evidence>
<dbReference type="Proteomes" id="UP000663877">
    <property type="component" value="Unassembled WGS sequence"/>
</dbReference>
<gene>
    <name evidence="4" type="ORF">BJG266_LOCUS23106</name>
    <name evidence="5" type="ORF">QVE165_LOCUS25847</name>
</gene>
<dbReference type="EMBL" id="CAJNOM010000189">
    <property type="protein sequence ID" value="CAF1201658.1"/>
    <property type="molecule type" value="Genomic_DNA"/>
</dbReference>
<dbReference type="AlphaFoldDB" id="A0A814RJ08"/>
<dbReference type="EMBL" id="CAJNOI010000150">
    <property type="protein sequence ID" value="CAF1132885.1"/>
    <property type="molecule type" value="Genomic_DNA"/>
</dbReference>
<dbReference type="OrthoDB" id="6085154at2759"/>
<dbReference type="InterPro" id="IPR032379">
    <property type="entry name" value="DUF4874"/>
</dbReference>
<evidence type="ECO:0000259" key="3">
    <source>
        <dbReference type="Pfam" id="PF16173"/>
    </source>
</evidence>
<feature type="chain" id="PRO_5036225764" description="DUF4832 domain-containing protein" evidence="1">
    <location>
        <begin position="24"/>
        <end position="478"/>
    </location>
</feature>
<protein>
    <recommendedName>
        <fullName evidence="8">DUF4832 domain-containing protein</fullName>
    </recommendedName>
</protein>
<evidence type="ECO:0000313" key="5">
    <source>
        <dbReference type="EMBL" id="CAF1201658.1"/>
    </source>
</evidence>
<feature type="signal peptide" evidence="1">
    <location>
        <begin position="1"/>
        <end position="23"/>
    </location>
</feature>
<comment type="caution">
    <text evidence="4">The sequence shown here is derived from an EMBL/GenBank/DDBJ whole genome shotgun (WGS) entry which is preliminary data.</text>
</comment>
<keyword evidence="1" id="KW-0732">Signal</keyword>
<accession>A0A814RJ08</accession>
<dbReference type="Pfam" id="PF16173">
    <property type="entry name" value="DUF4874"/>
    <property type="match status" value="1"/>
</dbReference>
<evidence type="ECO:0000313" key="7">
    <source>
        <dbReference type="Proteomes" id="UP000663877"/>
    </source>
</evidence>